<name>A0A8H6YCB9_9AGAR</name>
<evidence type="ECO:0000256" key="1">
    <source>
        <dbReference type="SAM" id="MobiDB-lite"/>
    </source>
</evidence>
<dbReference type="EMBL" id="JACAZH010000011">
    <property type="protein sequence ID" value="KAF7355460.1"/>
    <property type="molecule type" value="Genomic_DNA"/>
</dbReference>
<gene>
    <name evidence="2" type="ORF">MSAN_01462800</name>
</gene>
<feature type="compositionally biased region" description="Basic residues" evidence="1">
    <location>
        <begin position="61"/>
        <end position="73"/>
    </location>
</feature>
<sequence length="160" mass="17449">MMSNFTSPIESPSGSDGDASQSHPPPAATHSVPLPTHNPLPSTPFNPYEHYRTLADGILKRWNKGPRHRRTRSAPHDQNVPEGAATGDTLVRDQSPDEFGVLESNNTGPEPSSPPAERIHLFSSDAPTTFRHSSAENTLPRNRRSSLFKRLKGLTPTATP</sequence>
<keyword evidence="3" id="KW-1185">Reference proteome</keyword>
<organism evidence="2 3">
    <name type="scientific">Mycena sanguinolenta</name>
    <dbReference type="NCBI Taxonomy" id="230812"/>
    <lineage>
        <taxon>Eukaryota</taxon>
        <taxon>Fungi</taxon>
        <taxon>Dikarya</taxon>
        <taxon>Basidiomycota</taxon>
        <taxon>Agaricomycotina</taxon>
        <taxon>Agaricomycetes</taxon>
        <taxon>Agaricomycetidae</taxon>
        <taxon>Agaricales</taxon>
        <taxon>Marasmiineae</taxon>
        <taxon>Mycenaceae</taxon>
        <taxon>Mycena</taxon>
    </lineage>
</organism>
<reference evidence="2" key="1">
    <citation type="submission" date="2020-05" db="EMBL/GenBank/DDBJ databases">
        <title>Mycena genomes resolve the evolution of fungal bioluminescence.</title>
        <authorList>
            <person name="Tsai I.J."/>
        </authorList>
    </citation>
    <scope>NUCLEOTIDE SEQUENCE</scope>
    <source>
        <strain evidence="2">160909Yilan</strain>
    </source>
</reference>
<dbReference type="AlphaFoldDB" id="A0A8H6YCB9"/>
<protein>
    <submittedName>
        <fullName evidence="2">Uncharacterized protein</fullName>
    </submittedName>
</protein>
<evidence type="ECO:0000313" key="3">
    <source>
        <dbReference type="Proteomes" id="UP000623467"/>
    </source>
</evidence>
<dbReference type="Proteomes" id="UP000623467">
    <property type="component" value="Unassembled WGS sequence"/>
</dbReference>
<feature type="compositionally biased region" description="Polar residues" evidence="1">
    <location>
        <begin position="1"/>
        <end position="22"/>
    </location>
</feature>
<comment type="caution">
    <text evidence="2">The sequence shown here is derived from an EMBL/GenBank/DDBJ whole genome shotgun (WGS) entry which is preliminary data.</text>
</comment>
<accession>A0A8H6YCB9</accession>
<proteinExistence type="predicted"/>
<evidence type="ECO:0000313" key="2">
    <source>
        <dbReference type="EMBL" id="KAF7355460.1"/>
    </source>
</evidence>
<feature type="compositionally biased region" description="Basic residues" evidence="1">
    <location>
        <begin position="141"/>
        <end position="152"/>
    </location>
</feature>
<feature type="compositionally biased region" description="Polar residues" evidence="1">
    <location>
        <begin position="125"/>
        <end position="140"/>
    </location>
</feature>
<feature type="region of interest" description="Disordered" evidence="1">
    <location>
        <begin position="1"/>
        <end position="160"/>
    </location>
</feature>